<dbReference type="GO" id="GO:0005737">
    <property type="term" value="C:cytoplasm"/>
    <property type="evidence" value="ECO:0007669"/>
    <property type="project" value="UniProtKB-SubCell"/>
</dbReference>
<dbReference type="SUPFAM" id="SSF53623">
    <property type="entry name" value="MurD-like peptide ligases, catalytic domain"/>
    <property type="match status" value="1"/>
</dbReference>
<dbReference type="GO" id="GO:0047480">
    <property type="term" value="F:UDP-N-acetylmuramoyl-tripeptide-D-alanyl-D-alanine ligase activity"/>
    <property type="evidence" value="ECO:0007669"/>
    <property type="project" value="UniProtKB-UniRule"/>
</dbReference>
<evidence type="ECO:0000256" key="7">
    <source>
        <dbReference type="ARBA" id="ARBA00022984"/>
    </source>
</evidence>
<proteinExistence type="inferred from homology"/>
<keyword evidence="7 10" id="KW-0573">Peptidoglycan synthesis</keyword>
<evidence type="ECO:0000313" key="15">
    <source>
        <dbReference type="EMBL" id="TRZ36217.1"/>
    </source>
</evidence>
<keyword evidence="4 10" id="KW-0547">Nucleotide-binding</keyword>
<evidence type="ECO:0000256" key="3">
    <source>
        <dbReference type="ARBA" id="ARBA00022618"/>
    </source>
</evidence>
<evidence type="ECO:0000256" key="5">
    <source>
        <dbReference type="ARBA" id="ARBA00022840"/>
    </source>
</evidence>
<dbReference type="InterPro" id="IPR013221">
    <property type="entry name" value="Mur_ligase_cen"/>
</dbReference>
<evidence type="ECO:0000259" key="13">
    <source>
        <dbReference type="Pfam" id="PF02875"/>
    </source>
</evidence>
<keyword evidence="1 10" id="KW-0963">Cytoplasm</keyword>
<organism evidence="15 16">
    <name type="scientific">Niallia circulans</name>
    <name type="common">Bacillus circulans</name>
    <dbReference type="NCBI Taxonomy" id="1397"/>
    <lineage>
        <taxon>Bacteria</taxon>
        <taxon>Bacillati</taxon>
        <taxon>Bacillota</taxon>
        <taxon>Bacilli</taxon>
        <taxon>Bacillales</taxon>
        <taxon>Bacillaceae</taxon>
        <taxon>Niallia</taxon>
    </lineage>
</organism>
<feature type="domain" description="Mur ligase C-terminal" evidence="13">
    <location>
        <begin position="322"/>
        <end position="448"/>
    </location>
</feature>
<dbReference type="HAMAP" id="MF_02019">
    <property type="entry name" value="MurF"/>
    <property type="match status" value="1"/>
</dbReference>
<dbReference type="InterPro" id="IPR036565">
    <property type="entry name" value="Mur-like_cat_sf"/>
</dbReference>
<dbReference type="InterPro" id="IPR051046">
    <property type="entry name" value="MurCDEF_CellWall_CoF430Synth"/>
</dbReference>
<dbReference type="GO" id="GO:0071555">
    <property type="term" value="P:cell wall organization"/>
    <property type="evidence" value="ECO:0007669"/>
    <property type="project" value="UniProtKB-KW"/>
</dbReference>
<dbReference type="InterPro" id="IPR035911">
    <property type="entry name" value="MurE/MurF_N"/>
</dbReference>
<sequence length="463" mass="50467">MIRRSLQQAAHMIGPEATLSSSDIGEIVIHGVTIDSRKIQKGNLFIPFKGDKTDGHQYVEAAIQNGAAAAFWQKDVPNPPKHLPLIFVSDPLVSIQQLAKSYRHELDIKVVGITGSNGKTSTKDITTNLLSLKYKVQKTEGNYNNHLGLPLTVLSLEEDTNIAVLEMGMSGRGEIDFLTRLAEPDVVVITNIGESHLQDLGSREGIAEAKLEILNGLKEGGRIVYFGDEPLLTGKIPSLKKADSESCSFGLEDNNNLYPFDIVESSTGSKFKINTSAQEFSLPILGKHNILNALAGMLVADYFDISYEQMNEGFENLKLTNMRMELVEGKGGLKIINDAYNASPTSMRAAINVLQSLPGFKSKVLVLGDMLELGSEEAIFHYSIGEAIDAAAIDYVFTFGKLGEHIAEGAKTVLADNRVRSFLDKSELIKELEQVVDADTAVLVKASRGMRLEEVVKALQSSV</sequence>
<dbReference type="Pfam" id="PF08245">
    <property type="entry name" value="Mur_ligase_M"/>
    <property type="match status" value="1"/>
</dbReference>
<dbReference type="GO" id="GO:0009252">
    <property type="term" value="P:peptidoglycan biosynthetic process"/>
    <property type="evidence" value="ECO:0007669"/>
    <property type="project" value="UniProtKB-UniRule"/>
</dbReference>
<dbReference type="InterPro" id="IPR000713">
    <property type="entry name" value="Mur_ligase_N"/>
</dbReference>
<dbReference type="Pfam" id="PF01225">
    <property type="entry name" value="Mur_ligase"/>
    <property type="match status" value="1"/>
</dbReference>
<evidence type="ECO:0000256" key="1">
    <source>
        <dbReference type="ARBA" id="ARBA00022490"/>
    </source>
</evidence>
<comment type="function">
    <text evidence="10 11">Involved in cell wall formation. Catalyzes the final step in the synthesis of UDP-N-acetylmuramoyl-pentapeptide, the precursor of murein.</text>
</comment>
<dbReference type="Proteomes" id="UP000319837">
    <property type="component" value="Unassembled WGS sequence"/>
</dbReference>
<dbReference type="GO" id="GO:0008360">
    <property type="term" value="P:regulation of cell shape"/>
    <property type="evidence" value="ECO:0007669"/>
    <property type="project" value="UniProtKB-KW"/>
</dbReference>
<comment type="catalytic activity">
    <reaction evidence="10 11">
        <text>D-alanyl-D-alanine + UDP-N-acetyl-alpha-D-muramoyl-L-alanyl-gamma-D-glutamyl-meso-2,6-diaminopimelate + ATP = UDP-N-acetyl-alpha-D-muramoyl-L-alanyl-gamma-D-glutamyl-meso-2,6-diaminopimeloyl-D-alanyl-D-alanine + ADP + phosphate + H(+)</text>
        <dbReference type="Rhea" id="RHEA:28374"/>
        <dbReference type="ChEBI" id="CHEBI:15378"/>
        <dbReference type="ChEBI" id="CHEBI:30616"/>
        <dbReference type="ChEBI" id="CHEBI:43474"/>
        <dbReference type="ChEBI" id="CHEBI:57822"/>
        <dbReference type="ChEBI" id="CHEBI:61386"/>
        <dbReference type="ChEBI" id="CHEBI:83905"/>
        <dbReference type="ChEBI" id="CHEBI:456216"/>
        <dbReference type="EC" id="6.3.2.10"/>
    </reaction>
</comment>
<comment type="pathway">
    <text evidence="10 11">Cell wall biogenesis; peptidoglycan biosynthesis.</text>
</comment>
<dbReference type="InterPro" id="IPR004101">
    <property type="entry name" value="Mur_ligase_C"/>
</dbReference>
<feature type="domain" description="Mur ligase central" evidence="14">
    <location>
        <begin position="113"/>
        <end position="300"/>
    </location>
</feature>
<dbReference type="PANTHER" id="PTHR43024">
    <property type="entry name" value="UDP-N-ACETYLMURAMOYL-TRIPEPTIDE--D-ALANYL-D-ALANINE LIGASE"/>
    <property type="match status" value="1"/>
</dbReference>
<keyword evidence="5 10" id="KW-0067">ATP-binding</keyword>
<dbReference type="NCBIfam" id="TIGR01143">
    <property type="entry name" value="murF"/>
    <property type="match status" value="1"/>
</dbReference>
<dbReference type="GO" id="GO:0005524">
    <property type="term" value="F:ATP binding"/>
    <property type="evidence" value="ECO:0007669"/>
    <property type="project" value="UniProtKB-UniRule"/>
</dbReference>
<dbReference type="Gene3D" id="3.40.1190.10">
    <property type="entry name" value="Mur-like, catalytic domain"/>
    <property type="match status" value="1"/>
</dbReference>
<dbReference type="EMBL" id="RIBP01000004">
    <property type="protein sequence ID" value="TRZ36217.1"/>
    <property type="molecule type" value="Genomic_DNA"/>
</dbReference>
<dbReference type="PANTHER" id="PTHR43024:SF1">
    <property type="entry name" value="UDP-N-ACETYLMURAMOYL-TRIPEPTIDE--D-ALANYL-D-ALANINE LIGASE"/>
    <property type="match status" value="1"/>
</dbReference>
<dbReference type="Pfam" id="PF02875">
    <property type="entry name" value="Mur_ligase_C"/>
    <property type="match status" value="1"/>
</dbReference>
<keyword evidence="9 10" id="KW-0961">Cell wall biogenesis/degradation</keyword>
<evidence type="ECO:0000256" key="6">
    <source>
        <dbReference type="ARBA" id="ARBA00022960"/>
    </source>
</evidence>
<keyword evidence="8 10" id="KW-0131">Cell cycle</keyword>
<dbReference type="EC" id="6.3.2.10" evidence="10 11"/>
<dbReference type="Gene3D" id="3.40.1390.10">
    <property type="entry name" value="MurE/MurF, N-terminal domain"/>
    <property type="match status" value="1"/>
</dbReference>
<dbReference type="InterPro" id="IPR005863">
    <property type="entry name" value="UDP-N-AcMur_synth"/>
</dbReference>
<gene>
    <name evidence="10" type="primary">murF</name>
    <name evidence="15" type="ORF">CEQ21_11630</name>
</gene>
<evidence type="ECO:0000259" key="14">
    <source>
        <dbReference type="Pfam" id="PF08245"/>
    </source>
</evidence>
<evidence type="ECO:0000256" key="9">
    <source>
        <dbReference type="ARBA" id="ARBA00023316"/>
    </source>
</evidence>
<dbReference type="AlphaFoldDB" id="A0A553SGV2"/>
<dbReference type="GO" id="GO:0008766">
    <property type="term" value="F:UDP-N-acetylmuramoylalanyl-D-glutamyl-2,6-diaminopimelate-D-alanyl-D-alanine ligase activity"/>
    <property type="evidence" value="ECO:0007669"/>
    <property type="project" value="RHEA"/>
</dbReference>
<comment type="caution">
    <text evidence="15">The sequence shown here is derived from an EMBL/GenBank/DDBJ whole genome shotgun (WGS) entry which is preliminary data.</text>
</comment>
<dbReference type="RefSeq" id="WP_185764722.1">
    <property type="nucleotide sequence ID" value="NZ_RIBP01000004.1"/>
</dbReference>
<keyword evidence="6 10" id="KW-0133">Cell shape</keyword>
<accession>A0A553SGV2</accession>
<dbReference type="SUPFAM" id="SSF63418">
    <property type="entry name" value="MurE/MurF N-terminal domain"/>
    <property type="match status" value="1"/>
</dbReference>
<dbReference type="SUPFAM" id="SSF53244">
    <property type="entry name" value="MurD-like peptide ligases, peptide-binding domain"/>
    <property type="match status" value="1"/>
</dbReference>
<keyword evidence="3 10" id="KW-0132">Cell division</keyword>
<evidence type="ECO:0000256" key="4">
    <source>
        <dbReference type="ARBA" id="ARBA00022741"/>
    </source>
</evidence>
<name>A0A553SGV2_NIACI</name>
<feature type="domain" description="Mur ligase N-terminal catalytic" evidence="12">
    <location>
        <begin position="29"/>
        <end position="76"/>
    </location>
</feature>
<evidence type="ECO:0000256" key="2">
    <source>
        <dbReference type="ARBA" id="ARBA00022598"/>
    </source>
</evidence>
<dbReference type="Gene3D" id="3.90.190.20">
    <property type="entry name" value="Mur ligase, C-terminal domain"/>
    <property type="match status" value="1"/>
</dbReference>
<evidence type="ECO:0000256" key="8">
    <source>
        <dbReference type="ARBA" id="ARBA00023306"/>
    </source>
</evidence>
<dbReference type="InterPro" id="IPR036615">
    <property type="entry name" value="Mur_ligase_C_dom_sf"/>
</dbReference>
<feature type="binding site" evidence="10">
    <location>
        <begin position="115"/>
        <end position="121"/>
    </location>
    <ligand>
        <name>ATP</name>
        <dbReference type="ChEBI" id="CHEBI:30616"/>
    </ligand>
</feature>
<evidence type="ECO:0000256" key="10">
    <source>
        <dbReference type="HAMAP-Rule" id="MF_02019"/>
    </source>
</evidence>
<reference evidence="16" key="1">
    <citation type="submission" date="2018-10" db="EMBL/GenBank/DDBJ databases">
        <title>FDA dAtabase for Regulatory Grade micrObial Sequences (FDA-ARGOS): Supporting development and validation of Infectious Disease Dx tests.</title>
        <authorList>
            <person name="Minogue T."/>
            <person name="Wolcott M."/>
            <person name="Wasieloski L."/>
            <person name="Aguilar W."/>
            <person name="Moore D."/>
            <person name="Tallon L."/>
            <person name="Sadzewicz L."/>
            <person name="Sengamalay N."/>
            <person name="Ott S."/>
            <person name="Godinez A."/>
            <person name="Nagaraj S."/>
            <person name="Vavikolanu K."/>
            <person name="Vyas G."/>
            <person name="Nadendla S."/>
            <person name="George J."/>
            <person name="Sichtig H."/>
        </authorList>
    </citation>
    <scope>NUCLEOTIDE SEQUENCE [LARGE SCALE GENOMIC DNA]</scope>
    <source>
        <strain evidence="16">FDAARGOS_343</strain>
    </source>
</reference>
<comment type="similarity">
    <text evidence="10">Belongs to the MurCDEF family. MurF subfamily.</text>
</comment>
<comment type="subcellular location">
    <subcellularLocation>
        <location evidence="10 11">Cytoplasm</location>
    </subcellularLocation>
</comment>
<evidence type="ECO:0000256" key="11">
    <source>
        <dbReference type="RuleBase" id="RU004136"/>
    </source>
</evidence>
<evidence type="ECO:0000259" key="12">
    <source>
        <dbReference type="Pfam" id="PF01225"/>
    </source>
</evidence>
<dbReference type="GO" id="GO:0051301">
    <property type="term" value="P:cell division"/>
    <property type="evidence" value="ECO:0007669"/>
    <property type="project" value="UniProtKB-KW"/>
</dbReference>
<dbReference type="UniPathway" id="UPA00219"/>
<keyword evidence="2 10" id="KW-0436">Ligase</keyword>
<protein>
    <recommendedName>
        <fullName evidence="10 11">UDP-N-acetylmuramoyl-tripeptide--D-alanyl-D-alanine ligase</fullName>
        <ecNumber evidence="10 11">6.3.2.10</ecNumber>
    </recommendedName>
    <alternativeName>
        <fullName evidence="10">D-alanyl-D-alanine-adding enzyme</fullName>
    </alternativeName>
</protein>
<evidence type="ECO:0000313" key="16">
    <source>
        <dbReference type="Proteomes" id="UP000319837"/>
    </source>
</evidence>